<protein>
    <submittedName>
        <fullName evidence="1">Uncharacterized protein</fullName>
    </submittedName>
</protein>
<dbReference type="EMBL" id="JACCAS010000001">
    <property type="protein sequence ID" value="NYH21432.1"/>
    <property type="molecule type" value="Genomic_DNA"/>
</dbReference>
<proteinExistence type="predicted"/>
<accession>A0A7Y9WIE5</accession>
<comment type="caution">
    <text evidence="1">The sequence shown here is derived from an EMBL/GenBank/DDBJ whole genome shotgun (WGS) entry which is preliminary data.</text>
</comment>
<dbReference type="RefSeq" id="WP_179742915.1">
    <property type="nucleotide sequence ID" value="NZ_JACCAS010000001.1"/>
</dbReference>
<dbReference type="AlphaFoldDB" id="A0A7Y9WIE5"/>
<evidence type="ECO:0000313" key="1">
    <source>
        <dbReference type="EMBL" id="NYH21432.1"/>
    </source>
</evidence>
<name>A0A7Y9WIE5_9BURK</name>
<sequence>MRDVKQFERFKAYMDSPCHELDQRDLGRNDPHRLVFAEWGVPQEFLLWLWQAAEKAALTPATDGQQVVYQVQSTAGGWVDVAETHYERTPLEKRIVYTHPASPDSVRRDALEEAAKVCDERALRLTVAQYVRRESQNCALAIRALSQQPDRGQS</sequence>
<reference evidence="1 2" key="1">
    <citation type="submission" date="2020-07" db="EMBL/GenBank/DDBJ databases">
        <title>Exploring microbial biodiversity for novel pathways involved in the catabolism of aromatic compounds derived from lignin.</title>
        <authorList>
            <person name="Elkins J."/>
        </authorList>
    </citation>
    <scope>NUCLEOTIDE SEQUENCE [LARGE SCALE GENOMIC DNA]</scope>
    <source>
        <strain evidence="1 2">H2C3C</strain>
    </source>
</reference>
<organism evidence="1 2">
    <name type="scientific">Paraburkholderia bryophila</name>
    <dbReference type="NCBI Taxonomy" id="420952"/>
    <lineage>
        <taxon>Bacteria</taxon>
        <taxon>Pseudomonadati</taxon>
        <taxon>Pseudomonadota</taxon>
        <taxon>Betaproteobacteria</taxon>
        <taxon>Burkholderiales</taxon>
        <taxon>Burkholderiaceae</taxon>
        <taxon>Paraburkholderia</taxon>
    </lineage>
</organism>
<gene>
    <name evidence="1" type="ORF">GGD40_000911</name>
</gene>
<dbReference type="Proteomes" id="UP000540929">
    <property type="component" value="Unassembled WGS sequence"/>
</dbReference>
<keyword evidence="2" id="KW-1185">Reference proteome</keyword>
<evidence type="ECO:0000313" key="2">
    <source>
        <dbReference type="Proteomes" id="UP000540929"/>
    </source>
</evidence>